<keyword evidence="3" id="KW-1185">Reference proteome</keyword>
<comment type="caution">
    <text evidence="2">The sequence shown here is derived from an EMBL/GenBank/DDBJ whole genome shotgun (WGS) entry which is preliminary data.</text>
</comment>
<keyword evidence="1" id="KW-0472">Membrane</keyword>
<name>A0ABD2MMJ8_9CUCU</name>
<evidence type="ECO:0000313" key="3">
    <source>
        <dbReference type="Proteomes" id="UP001516400"/>
    </source>
</evidence>
<accession>A0ABD2MMJ8</accession>
<feature type="transmembrane region" description="Helical" evidence="1">
    <location>
        <begin position="94"/>
        <end position="119"/>
    </location>
</feature>
<dbReference type="AlphaFoldDB" id="A0ABD2MMJ8"/>
<dbReference type="EMBL" id="JABFTP020000001">
    <property type="protein sequence ID" value="KAL3267507.1"/>
    <property type="molecule type" value="Genomic_DNA"/>
</dbReference>
<protein>
    <submittedName>
        <fullName evidence="2">Uncharacterized protein</fullName>
    </submittedName>
</protein>
<sequence>MSCPPEDGCDCKDLNERVRQAVRDLNALTSRPLPGGKESAANYRSQTEPVCISRTASISDLMKNEIICPNHKKICTRIPRKDPRTVICPASRTLLTWTYICGILLLLSMIAIICIIYYFE</sequence>
<evidence type="ECO:0000313" key="2">
    <source>
        <dbReference type="EMBL" id="KAL3267507.1"/>
    </source>
</evidence>
<keyword evidence="1" id="KW-0812">Transmembrane</keyword>
<evidence type="ECO:0000256" key="1">
    <source>
        <dbReference type="SAM" id="Phobius"/>
    </source>
</evidence>
<organism evidence="2 3">
    <name type="scientific">Cryptolaemus montrouzieri</name>
    <dbReference type="NCBI Taxonomy" id="559131"/>
    <lineage>
        <taxon>Eukaryota</taxon>
        <taxon>Metazoa</taxon>
        <taxon>Ecdysozoa</taxon>
        <taxon>Arthropoda</taxon>
        <taxon>Hexapoda</taxon>
        <taxon>Insecta</taxon>
        <taxon>Pterygota</taxon>
        <taxon>Neoptera</taxon>
        <taxon>Endopterygota</taxon>
        <taxon>Coleoptera</taxon>
        <taxon>Polyphaga</taxon>
        <taxon>Cucujiformia</taxon>
        <taxon>Coccinelloidea</taxon>
        <taxon>Coccinellidae</taxon>
        <taxon>Scymninae</taxon>
        <taxon>Scymnini</taxon>
        <taxon>Cryptolaemus</taxon>
    </lineage>
</organism>
<dbReference type="Proteomes" id="UP001516400">
    <property type="component" value="Unassembled WGS sequence"/>
</dbReference>
<gene>
    <name evidence="2" type="ORF">HHI36_011630</name>
</gene>
<reference evidence="2 3" key="1">
    <citation type="journal article" date="2021" name="BMC Biol.">
        <title>Horizontally acquired antibacterial genes associated with adaptive radiation of ladybird beetles.</title>
        <authorList>
            <person name="Li H.S."/>
            <person name="Tang X.F."/>
            <person name="Huang Y.H."/>
            <person name="Xu Z.Y."/>
            <person name="Chen M.L."/>
            <person name="Du X.Y."/>
            <person name="Qiu B.Y."/>
            <person name="Chen P.T."/>
            <person name="Zhang W."/>
            <person name="Slipinski A."/>
            <person name="Escalona H.E."/>
            <person name="Waterhouse R.M."/>
            <person name="Zwick A."/>
            <person name="Pang H."/>
        </authorList>
    </citation>
    <scope>NUCLEOTIDE SEQUENCE [LARGE SCALE GENOMIC DNA]</scope>
    <source>
        <strain evidence="2">SYSU2018</strain>
    </source>
</reference>
<keyword evidence="1" id="KW-1133">Transmembrane helix</keyword>
<proteinExistence type="predicted"/>